<evidence type="ECO:0000313" key="4">
    <source>
        <dbReference type="Proteomes" id="UP001556631"/>
    </source>
</evidence>
<feature type="signal peptide" evidence="1">
    <location>
        <begin position="1"/>
        <end position="22"/>
    </location>
</feature>
<comment type="caution">
    <text evidence="3">The sequence shown here is derived from an EMBL/GenBank/DDBJ whole genome shotgun (WGS) entry which is preliminary data.</text>
</comment>
<dbReference type="InterPro" id="IPR011042">
    <property type="entry name" value="6-blade_b-propeller_TolB-like"/>
</dbReference>
<sequence>MRAFLGLLTAGALTLSAAPAVASSPATSTSAHPAAHAAARVPALKVWRMVGGLDHPWDVAPLGHQRFLVTQRDRARLTLVHQGHKRTVAFPSKRVWVSKETGLMGLVADPGFAKNHRIYTCSGWRKSGGGHDIRVIAWRLNAGLTKATMVRTLVSGFPTSTGRHGGCRLLVSRNGALHVTTGDAAQGRNPRSLTSLGGKTLRLSRWTGKPWPSNPWVHAANRHKRYLTSYGHRNVQGISQRANGSIWTIEQGTYRNDEVNRLVSGGDYGYNPVPGYNESVPMTNFKLPGKQIAARWRSGNPTLATSGGTFVPSKRWGALGGSLAVGVLKDHELLFLKFSAKGHFERSYRRLTNHGRIRTAVVAPNGDLIVTTDNGHGRDVLLRVQPS</sequence>
<evidence type="ECO:0000256" key="1">
    <source>
        <dbReference type="SAM" id="SignalP"/>
    </source>
</evidence>
<dbReference type="InterPro" id="IPR012938">
    <property type="entry name" value="Glc/Sorbosone_DH"/>
</dbReference>
<feature type="domain" description="Glucose/Sorbosone dehydrogenase" evidence="2">
    <location>
        <begin position="53"/>
        <end position="378"/>
    </location>
</feature>
<dbReference type="Pfam" id="PF07995">
    <property type="entry name" value="GSDH"/>
    <property type="match status" value="1"/>
</dbReference>
<protein>
    <submittedName>
        <fullName evidence="3">PQQ-dependent sugar dehydrogenase</fullName>
    </submittedName>
</protein>
<evidence type="ECO:0000259" key="2">
    <source>
        <dbReference type="Pfam" id="PF07995"/>
    </source>
</evidence>
<dbReference type="Gene3D" id="2.120.10.30">
    <property type="entry name" value="TolB, C-terminal domain"/>
    <property type="match status" value="1"/>
</dbReference>
<dbReference type="SUPFAM" id="SSF50952">
    <property type="entry name" value="Soluble quinoprotein glucose dehydrogenase"/>
    <property type="match status" value="1"/>
</dbReference>
<accession>A0ABV3SY68</accession>
<dbReference type="RefSeq" id="WP_367991845.1">
    <property type="nucleotide sequence ID" value="NZ_JBFPJR010000006.1"/>
</dbReference>
<dbReference type="PANTHER" id="PTHR19328">
    <property type="entry name" value="HEDGEHOG-INTERACTING PROTEIN"/>
    <property type="match status" value="1"/>
</dbReference>
<gene>
    <name evidence="3" type="ORF">AB3X52_04845</name>
</gene>
<proteinExistence type="predicted"/>
<dbReference type="EMBL" id="JBFPJR010000006">
    <property type="protein sequence ID" value="MEX0426940.1"/>
    <property type="molecule type" value="Genomic_DNA"/>
</dbReference>
<organism evidence="3 4">
    <name type="scientific">Nocardioides eburneus</name>
    <dbReference type="NCBI Taxonomy" id="3231482"/>
    <lineage>
        <taxon>Bacteria</taxon>
        <taxon>Bacillati</taxon>
        <taxon>Actinomycetota</taxon>
        <taxon>Actinomycetes</taxon>
        <taxon>Propionibacteriales</taxon>
        <taxon>Nocardioidaceae</taxon>
        <taxon>Nocardioides</taxon>
    </lineage>
</organism>
<dbReference type="Proteomes" id="UP001556631">
    <property type="component" value="Unassembled WGS sequence"/>
</dbReference>
<reference evidence="3 4" key="1">
    <citation type="submission" date="2024-07" db="EMBL/GenBank/DDBJ databases">
        <authorList>
            <person name="Lee S."/>
            <person name="Kang M."/>
        </authorList>
    </citation>
    <scope>NUCLEOTIDE SEQUENCE [LARGE SCALE GENOMIC DNA]</scope>
    <source>
        <strain evidence="3 4">DS6</strain>
    </source>
</reference>
<name>A0ABV3SY68_9ACTN</name>
<evidence type="ECO:0000313" key="3">
    <source>
        <dbReference type="EMBL" id="MEX0426940.1"/>
    </source>
</evidence>
<keyword evidence="1" id="KW-0732">Signal</keyword>
<dbReference type="InterPro" id="IPR011041">
    <property type="entry name" value="Quinoprot_gluc/sorb_DH_b-prop"/>
</dbReference>
<feature type="chain" id="PRO_5046829483" evidence="1">
    <location>
        <begin position="23"/>
        <end position="387"/>
    </location>
</feature>
<keyword evidence="4" id="KW-1185">Reference proteome</keyword>
<dbReference type="PANTHER" id="PTHR19328:SF13">
    <property type="entry name" value="HIPL1 PROTEIN"/>
    <property type="match status" value="1"/>
</dbReference>